<organism evidence="2 3">
    <name type="scientific">Pseudocercospora musae</name>
    <dbReference type="NCBI Taxonomy" id="113226"/>
    <lineage>
        <taxon>Eukaryota</taxon>
        <taxon>Fungi</taxon>
        <taxon>Dikarya</taxon>
        <taxon>Ascomycota</taxon>
        <taxon>Pezizomycotina</taxon>
        <taxon>Dothideomycetes</taxon>
        <taxon>Dothideomycetidae</taxon>
        <taxon>Mycosphaerellales</taxon>
        <taxon>Mycosphaerellaceae</taxon>
        <taxon>Pseudocercospora</taxon>
    </lineage>
</organism>
<reference evidence="2 3" key="1">
    <citation type="submission" date="2015-07" db="EMBL/GenBank/DDBJ databases">
        <title>Comparative genomics of the Sigatoka disease complex on banana suggests a link between parallel evolutionary changes in Pseudocercospora fijiensis and Pseudocercospora eumusae and increased virulence on the banana host.</title>
        <authorList>
            <person name="Chang T.-C."/>
            <person name="Salvucci A."/>
            <person name="Crous P.W."/>
            <person name="Stergiopoulos I."/>
        </authorList>
    </citation>
    <scope>NUCLEOTIDE SEQUENCE [LARGE SCALE GENOMIC DNA]</scope>
    <source>
        <strain evidence="2 3">CBS 116634</strain>
    </source>
</reference>
<accession>A0A139I226</accession>
<name>A0A139I226_9PEZI</name>
<keyword evidence="3" id="KW-1185">Reference proteome</keyword>
<evidence type="ECO:0000256" key="1">
    <source>
        <dbReference type="SAM" id="SignalP"/>
    </source>
</evidence>
<evidence type="ECO:0000313" key="3">
    <source>
        <dbReference type="Proteomes" id="UP000073492"/>
    </source>
</evidence>
<gene>
    <name evidence="2" type="ORF">AC579_6430</name>
</gene>
<dbReference type="AlphaFoldDB" id="A0A139I226"/>
<evidence type="ECO:0000313" key="2">
    <source>
        <dbReference type="EMBL" id="KXT08755.1"/>
    </source>
</evidence>
<feature type="chain" id="PRO_5007297088" evidence="1">
    <location>
        <begin position="22"/>
        <end position="134"/>
    </location>
</feature>
<feature type="signal peptide" evidence="1">
    <location>
        <begin position="1"/>
        <end position="21"/>
    </location>
</feature>
<sequence length="134" mass="13815">MRFTPGMKALLAACLITAAQAGTQLLMAADKDGGKCTSDADCAQGCKDAKAKEFQGDVTGTCTKGKCKCSIVGSKDSCMSICQDYYARHFPGSTVSNACSDGAGGCYCTVTCAPKDKKNKCLGSNPVGNEKPKC</sequence>
<proteinExistence type="predicted"/>
<protein>
    <submittedName>
        <fullName evidence="2">Uncharacterized protein</fullName>
    </submittedName>
</protein>
<keyword evidence="1" id="KW-0732">Signal</keyword>
<dbReference type="Proteomes" id="UP000073492">
    <property type="component" value="Unassembled WGS sequence"/>
</dbReference>
<dbReference type="EMBL" id="LFZO01000405">
    <property type="protein sequence ID" value="KXT08755.1"/>
    <property type="molecule type" value="Genomic_DNA"/>
</dbReference>
<dbReference type="OrthoDB" id="65716at2759"/>
<comment type="caution">
    <text evidence="2">The sequence shown here is derived from an EMBL/GenBank/DDBJ whole genome shotgun (WGS) entry which is preliminary data.</text>
</comment>